<feature type="domain" description="HNH nuclease" evidence="3">
    <location>
        <begin position="321"/>
        <end position="373"/>
    </location>
</feature>
<organism evidence="4 5">
    <name type="scientific">Paramicrobacterium humi</name>
    <dbReference type="NCBI Taxonomy" id="640635"/>
    <lineage>
        <taxon>Bacteria</taxon>
        <taxon>Bacillati</taxon>
        <taxon>Actinomycetota</taxon>
        <taxon>Actinomycetes</taxon>
        <taxon>Micrococcales</taxon>
        <taxon>Microbacteriaceae</taxon>
        <taxon>Paramicrobacterium</taxon>
    </lineage>
</organism>
<comment type="similarity">
    <text evidence="1">Belongs to the Rv1128c/1148c/1588c/1702c/1945/3466 family.</text>
</comment>
<reference evidence="4 5" key="1">
    <citation type="submission" date="2016-10" db="EMBL/GenBank/DDBJ databases">
        <authorList>
            <person name="de Groot N.N."/>
        </authorList>
    </citation>
    <scope>NUCLEOTIDE SEQUENCE [LARGE SCALE GENOMIC DNA]</scope>
    <source>
        <strain evidence="4 5">DSM 21799</strain>
    </source>
</reference>
<evidence type="ECO:0000256" key="1">
    <source>
        <dbReference type="ARBA" id="ARBA00023450"/>
    </source>
</evidence>
<dbReference type="STRING" id="640635.SAMN04489806_0316"/>
<dbReference type="GO" id="GO:0004519">
    <property type="term" value="F:endonuclease activity"/>
    <property type="evidence" value="ECO:0007669"/>
    <property type="project" value="InterPro"/>
</dbReference>
<dbReference type="InterPro" id="IPR003615">
    <property type="entry name" value="HNH_nuc"/>
</dbReference>
<evidence type="ECO:0000256" key="2">
    <source>
        <dbReference type="SAM" id="MobiDB-lite"/>
    </source>
</evidence>
<dbReference type="Gene3D" id="1.10.30.50">
    <property type="match status" value="1"/>
</dbReference>
<feature type="region of interest" description="Disordered" evidence="2">
    <location>
        <begin position="425"/>
        <end position="456"/>
    </location>
</feature>
<name>A0A1H4IVK1_9MICO</name>
<dbReference type="OrthoDB" id="3261064at2"/>
<protein>
    <recommendedName>
        <fullName evidence="3">HNH nuclease domain-containing protein</fullName>
    </recommendedName>
</protein>
<feature type="compositionally biased region" description="Basic and acidic residues" evidence="2">
    <location>
        <begin position="442"/>
        <end position="456"/>
    </location>
</feature>
<evidence type="ECO:0000313" key="5">
    <source>
        <dbReference type="Proteomes" id="UP000199183"/>
    </source>
</evidence>
<dbReference type="EMBL" id="FNRY01000001">
    <property type="protein sequence ID" value="SEB38099.1"/>
    <property type="molecule type" value="Genomic_DNA"/>
</dbReference>
<evidence type="ECO:0000313" key="4">
    <source>
        <dbReference type="EMBL" id="SEB38099.1"/>
    </source>
</evidence>
<evidence type="ECO:0000259" key="3">
    <source>
        <dbReference type="SMART" id="SM00507"/>
    </source>
</evidence>
<dbReference type="GO" id="GO:0008270">
    <property type="term" value="F:zinc ion binding"/>
    <property type="evidence" value="ECO:0007669"/>
    <property type="project" value="InterPro"/>
</dbReference>
<keyword evidence="5" id="KW-1185">Reference proteome</keyword>
<accession>A0A1H4IVK1</accession>
<dbReference type="InterPro" id="IPR002711">
    <property type="entry name" value="HNH"/>
</dbReference>
<dbReference type="Pfam" id="PF01844">
    <property type="entry name" value="HNH"/>
    <property type="match status" value="1"/>
</dbReference>
<dbReference type="Pfam" id="PF02720">
    <property type="entry name" value="DUF222"/>
    <property type="match status" value="1"/>
</dbReference>
<dbReference type="InterPro" id="IPR003870">
    <property type="entry name" value="DUF222"/>
</dbReference>
<sequence length="456" mass="49910">MIPVAPGRRGDRLAGMVDTIVAQQGRIARAQAKMTGQLVNVLELALSSPEVFTGAVEGRTGEQVRRSLTSELALALHLSDQKVRSLLSTAEVLVAELPDTLRSLKAGRITMQHAECLVRESVGLDREDVKEFERAALEFAETSTPPQLQTKAIRIREGLNPDTITERHTSAVEERRVELWKGHDGMGWVACYGPIDVVQSLHNACHTTAKSLRAAGDERTIAQLMADVFSDATMAGLTREAASEDGDSSRAIRPSVHVTVPVMTLIGLSNEPADLEGYGPIDPDTARRLAAQAPSFTRLLTHPETGAVLSVGRDRYAVPADLRKAIEIRDVTCCFPGCNRPARQCDIDHRVDWQYGGETNIDNCQSMCRSHHTLKHATTWAVERDDSGAVIWTSPLGRSYRIRPESNVGFEPTDTLNGSAPCVEPTVDEEPLGIETVTPSPDDEKWADHYPDEPQF</sequence>
<dbReference type="Proteomes" id="UP000199183">
    <property type="component" value="Unassembled WGS sequence"/>
</dbReference>
<dbReference type="SMART" id="SM00507">
    <property type="entry name" value="HNHc"/>
    <property type="match status" value="1"/>
</dbReference>
<gene>
    <name evidence="4" type="ORF">SAMN04489806_0316</name>
</gene>
<proteinExistence type="inferred from homology"/>
<dbReference type="CDD" id="cd00085">
    <property type="entry name" value="HNHc"/>
    <property type="match status" value="1"/>
</dbReference>
<dbReference type="GO" id="GO:0003676">
    <property type="term" value="F:nucleic acid binding"/>
    <property type="evidence" value="ECO:0007669"/>
    <property type="project" value="InterPro"/>
</dbReference>
<dbReference type="AlphaFoldDB" id="A0A1H4IVK1"/>